<dbReference type="AlphaFoldDB" id="A0A1G7M2E1"/>
<dbReference type="GO" id="GO:0030198">
    <property type="term" value="P:extracellular matrix organization"/>
    <property type="evidence" value="ECO:0007669"/>
    <property type="project" value="TreeGrafter"/>
</dbReference>
<dbReference type="GO" id="GO:0007155">
    <property type="term" value="P:cell adhesion"/>
    <property type="evidence" value="ECO:0007669"/>
    <property type="project" value="TreeGrafter"/>
</dbReference>
<dbReference type="EMBL" id="FNAI01000020">
    <property type="protein sequence ID" value="SDF55833.1"/>
    <property type="molecule type" value="Genomic_DNA"/>
</dbReference>
<dbReference type="SUPFAM" id="SSF82153">
    <property type="entry name" value="FAS1 domain"/>
    <property type="match status" value="2"/>
</dbReference>
<dbReference type="PANTHER" id="PTHR10900">
    <property type="entry name" value="PERIOSTIN-RELATED"/>
    <property type="match status" value="1"/>
</dbReference>
<dbReference type="PROSITE" id="PS50213">
    <property type="entry name" value="FAS1"/>
    <property type="match status" value="2"/>
</dbReference>
<evidence type="ECO:0000313" key="3">
    <source>
        <dbReference type="Proteomes" id="UP000199072"/>
    </source>
</evidence>
<organism evidence="2 3">
    <name type="scientific">Mucilaginibacter pineti</name>
    <dbReference type="NCBI Taxonomy" id="1391627"/>
    <lineage>
        <taxon>Bacteria</taxon>
        <taxon>Pseudomonadati</taxon>
        <taxon>Bacteroidota</taxon>
        <taxon>Sphingobacteriia</taxon>
        <taxon>Sphingobacteriales</taxon>
        <taxon>Sphingobacteriaceae</taxon>
        <taxon>Mucilaginibacter</taxon>
    </lineage>
</organism>
<feature type="domain" description="FAS1" evidence="1">
    <location>
        <begin position="66"/>
        <end position="210"/>
    </location>
</feature>
<dbReference type="InterPro" id="IPR036378">
    <property type="entry name" value="FAS1_dom_sf"/>
</dbReference>
<dbReference type="GO" id="GO:0005615">
    <property type="term" value="C:extracellular space"/>
    <property type="evidence" value="ECO:0007669"/>
    <property type="project" value="TreeGrafter"/>
</dbReference>
<dbReference type="STRING" id="1391627.SAMN05216464_12038"/>
<evidence type="ECO:0000259" key="1">
    <source>
        <dbReference type="PROSITE" id="PS50213"/>
    </source>
</evidence>
<dbReference type="InterPro" id="IPR000782">
    <property type="entry name" value="FAS1_domain"/>
</dbReference>
<dbReference type="GO" id="GO:0031012">
    <property type="term" value="C:extracellular matrix"/>
    <property type="evidence" value="ECO:0007669"/>
    <property type="project" value="TreeGrafter"/>
</dbReference>
<dbReference type="Gene3D" id="2.30.180.10">
    <property type="entry name" value="FAS1 domain"/>
    <property type="match status" value="2"/>
</dbReference>
<reference evidence="2 3" key="1">
    <citation type="submission" date="2016-10" db="EMBL/GenBank/DDBJ databases">
        <authorList>
            <person name="de Groot N.N."/>
        </authorList>
    </citation>
    <scope>NUCLEOTIDE SEQUENCE [LARGE SCALE GENOMIC DNA]</scope>
    <source>
        <strain evidence="2 3">47C3B</strain>
    </source>
</reference>
<evidence type="ECO:0000313" key="2">
    <source>
        <dbReference type="EMBL" id="SDF55833.1"/>
    </source>
</evidence>
<dbReference type="InterPro" id="IPR050904">
    <property type="entry name" value="Adhesion/Biosynth-related"/>
</dbReference>
<feature type="domain" description="FAS1" evidence="1">
    <location>
        <begin position="215"/>
        <end position="379"/>
    </location>
</feature>
<proteinExistence type="predicted"/>
<dbReference type="Proteomes" id="UP000199072">
    <property type="component" value="Unassembled WGS sequence"/>
</dbReference>
<protein>
    <submittedName>
        <fullName evidence="2">Fasciclin domain-containing protein</fullName>
    </submittedName>
</protein>
<accession>A0A1G7M2E1</accession>
<gene>
    <name evidence="2" type="ORF">SAMN05216464_12038</name>
</gene>
<dbReference type="GO" id="GO:0050839">
    <property type="term" value="F:cell adhesion molecule binding"/>
    <property type="evidence" value="ECO:0007669"/>
    <property type="project" value="TreeGrafter"/>
</dbReference>
<dbReference type="PANTHER" id="PTHR10900:SF77">
    <property type="entry name" value="FI19380P1"/>
    <property type="match status" value="1"/>
</dbReference>
<dbReference type="SMART" id="SM00554">
    <property type="entry name" value="FAS1"/>
    <property type="match status" value="1"/>
</dbReference>
<dbReference type="Pfam" id="PF02469">
    <property type="entry name" value="Fasciclin"/>
    <property type="match status" value="2"/>
</dbReference>
<name>A0A1G7M2E1_9SPHI</name>
<keyword evidence="3" id="KW-1185">Reference proteome</keyword>
<sequence>MFTSLLYNENTPLRFINSADHILNIIQMDIIKSIKNLLLFIPALTLLLLGSCKHEDLQITKENENFRLATDFIKNNYELTLFSAALEKSGMAEQLRGKGPFTLLVPNNTAFNEIGIHTAADFNKMNTDSLKELVKRHILDQRLLFNDVPVNGVDIRYHTLAGTEVYASLASYSPNNNGYPANYLYFNGSSVTRNNVTVANGVIHVLNKVMKYTPASTVQSWLAKSPQYSIFVSGLKKFGLWDKLSGTGPFTVFAPQNKIFEASNITAASIAGMDTAAYVGERLFGSYILNNKHFFISDFNVFSIINLESGYTKQLNNDTWYMTIGSVRDYYTAALTYSVSLRTAFDYPYDSYPGASGLLPALTDNLTDNGLVHDIQGLLLLPQQALKH</sequence>